<keyword evidence="2 11" id="KW-0547">Nucleotide-binding</keyword>
<keyword evidence="3 11" id="KW-0227">DNA damage</keyword>
<proteinExistence type="inferred from homology"/>
<accession>A0ABV3ZS14</accession>
<dbReference type="Pfam" id="PF21185">
    <property type="entry name" value="RecD_N"/>
    <property type="match status" value="1"/>
</dbReference>
<organism evidence="13 14">
    <name type="scientific">Comamonas guangdongensis</name>
    <dbReference type="NCBI Taxonomy" id="510515"/>
    <lineage>
        <taxon>Bacteria</taxon>
        <taxon>Pseudomonadati</taxon>
        <taxon>Pseudomonadota</taxon>
        <taxon>Betaproteobacteria</taxon>
        <taxon>Burkholderiales</taxon>
        <taxon>Comamonadaceae</taxon>
        <taxon>Comamonas</taxon>
    </lineage>
</organism>
<evidence type="ECO:0000256" key="10">
    <source>
        <dbReference type="ARBA" id="ARBA00023235"/>
    </source>
</evidence>
<dbReference type="PANTHER" id="PTHR43788">
    <property type="entry name" value="DNA2/NAM7 HELICASE FAMILY MEMBER"/>
    <property type="match status" value="1"/>
</dbReference>
<evidence type="ECO:0000256" key="8">
    <source>
        <dbReference type="ARBA" id="ARBA00023125"/>
    </source>
</evidence>
<keyword evidence="9 11" id="KW-0234">DNA repair</keyword>
<dbReference type="InterPro" id="IPR027417">
    <property type="entry name" value="P-loop_NTPase"/>
</dbReference>
<evidence type="ECO:0000256" key="3">
    <source>
        <dbReference type="ARBA" id="ARBA00022763"/>
    </source>
</evidence>
<evidence type="ECO:0000256" key="5">
    <source>
        <dbReference type="ARBA" id="ARBA00022806"/>
    </source>
</evidence>
<keyword evidence="10 11" id="KW-0413">Isomerase</keyword>
<dbReference type="SUPFAM" id="SSF52540">
    <property type="entry name" value="P-loop containing nucleoside triphosphate hydrolases"/>
    <property type="match status" value="2"/>
</dbReference>
<dbReference type="GO" id="GO:0008854">
    <property type="term" value="F:exodeoxyribonuclease V activity"/>
    <property type="evidence" value="ECO:0007669"/>
    <property type="project" value="UniProtKB-EC"/>
</dbReference>
<dbReference type="InterPro" id="IPR049550">
    <property type="entry name" value="RecD_N"/>
</dbReference>
<dbReference type="HAMAP" id="MF_01487">
    <property type="entry name" value="RecD"/>
    <property type="match status" value="1"/>
</dbReference>
<dbReference type="SMART" id="SM00382">
    <property type="entry name" value="AAA"/>
    <property type="match status" value="1"/>
</dbReference>
<reference evidence="13 14" key="1">
    <citation type="journal article" date="2013" name="Int. J. Syst. Evol. Microbiol.">
        <title>Comamonas guangdongensis sp. nov., isolated from subterranean forest sediment, and emended description of the genus Comamonas.</title>
        <authorList>
            <person name="Zhang J."/>
            <person name="Wang Y."/>
            <person name="Zhou S."/>
            <person name="Wu C."/>
            <person name="He J."/>
            <person name="Li F."/>
        </authorList>
    </citation>
    <scope>NUCLEOTIDE SEQUENCE [LARGE SCALE GENOMIC DNA]</scope>
    <source>
        <strain evidence="13 14">CCTCC AB2011133</strain>
    </source>
</reference>
<keyword evidence="7 11" id="KW-0067">ATP-binding</keyword>
<sequence>MRGRRRIDLQTLDLFAAAHDEDESSAPDAAAVLAALERLADAGLLRRLDSALAAFVAGQDSEAEPALLVAAAVLAQMEGRGHSCLPLAALPQNPNEILGWPKEAMPVQLSLWEQLPSRLEAWLRALRRSPVVRVVGQAVAAPDLGQPLVLLDGEAPLLYLRRYWDYERSVAAQIAQRTEAEAAQDEAQVQRWLDRLFTPSAAAVDWQKLACALALRGRLSVITGGPGTGKTYTAARLLALLFATAPDAAQLRVALAAPTGKAAARLKQSIDSSLLELKGAVQGELELESLVKRMGAARTLHSLLGARPDTRRFAHHAGHPLDVDVLIVDEASMIHLEMMAALLQALPPTARLILLGDKDQLASVEAGAVLGDLCRDAQRGGYAAQTLAYARRVAGLDLPAQFRAAGPSLPLAQHTVMLRESRRFGGPIGRLALAVNTGDAPAAMELLREQTRSGTDAELWAREGGDLEAVVRSAVAGRGTAAGYAAYAQVLALGRAGFASELEHRQWVLAVLQAFDRYRLLCAVREGAWGVAGLNRVVEAALQAQGAIRKDGEWYAGRPVMVTRNDVQLGVFNGDIGMALSSFADPGRLRVYFLQGESLHHVSTARLAHVETAFAMTVHKSQGSEFEHTALVLSAQGGSVLSRELVYTGITRARRAFSLWSEVPGLLVSAMGSPTQRSSGLLRFLEAAA</sequence>
<comment type="similarity">
    <text evidence="11">Belongs to the RecD family.</text>
</comment>
<evidence type="ECO:0000256" key="11">
    <source>
        <dbReference type="HAMAP-Rule" id="MF_01487"/>
    </source>
</evidence>
<evidence type="ECO:0000313" key="13">
    <source>
        <dbReference type="EMBL" id="MEX8192180.1"/>
    </source>
</evidence>
<evidence type="ECO:0000313" key="14">
    <source>
        <dbReference type="Proteomes" id="UP001561046"/>
    </source>
</evidence>
<comment type="miscellaneous">
    <text evidence="11">In the RecBCD complex, RecB has a slow 3'-5' helicase, an exonuclease activity and loads RecA onto ssDNA, RecD has a fast 5'-3' helicase activity, while RecC stimulates the ATPase and processivity of the RecB helicase and contributes to recognition of the Chi site.</text>
</comment>
<dbReference type="Proteomes" id="UP001561046">
    <property type="component" value="Unassembled WGS sequence"/>
</dbReference>
<comment type="caution">
    <text evidence="13">The sequence shown here is derived from an EMBL/GenBank/DDBJ whole genome shotgun (WGS) entry which is preliminary data.</text>
</comment>
<comment type="catalytic activity">
    <reaction evidence="11">
        <text>ATP + H2O = ADP + phosphate + H(+)</text>
        <dbReference type="Rhea" id="RHEA:13065"/>
        <dbReference type="ChEBI" id="CHEBI:15377"/>
        <dbReference type="ChEBI" id="CHEBI:15378"/>
        <dbReference type="ChEBI" id="CHEBI:30616"/>
        <dbReference type="ChEBI" id="CHEBI:43474"/>
        <dbReference type="ChEBI" id="CHEBI:456216"/>
        <dbReference type="EC" id="5.6.2.3"/>
    </reaction>
</comment>
<evidence type="ECO:0000256" key="6">
    <source>
        <dbReference type="ARBA" id="ARBA00022839"/>
    </source>
</evidence>
<dbReference type="Gene3D" id="1.10.10.1020">
    <property type="entry name" value="RecBCD complex, subunit RecD, N-terminal domain"/>
    <property type="match status" value="1"/>
</dbReference>
<dbReference type="RefSeq" id="WP_369337398.1">
    <property type="nucleotide sequence ID" value="NZ_JBFYGN010000004.1"/>
</dbReference>
<dbReference type="PANTHER" id="PTHR43788:SF6">
    <property type="entry name" value="DNA HELICASE B"/>
    <property type="match status" value="1"/>
</dbReference>
<evidence type="ECO:0000259" key="12">
    <source>
        <dbReference type="SMART" id="SM00382"/>
    </source>
</evidence>
<keyword evidence="4 11" id="KW-0378">Hydrolase</keyword>
<dbReference type="EMBL" id="JBFYGN010000004">
    <property type="protein sequence ID" value="MEX8192180.1"/>
    <property type="molecule type" value="Genomic_DNA"/>
</dbReference>
<name>A0ABV3ZS14_9BURK</name>
<dbReference type="Pfam" id="PF13538">
    <property type="entry name" value="UvrD_C_2"/>
    <property type="match status" value="1"/>
</dbReference>
<keyword evidence="5 11" id="KW-0347">Helicase</keyword>
<keyword evidence="1 11" id="KW-0540">Nuclease</keyword>
<feature type="domain" description="AAA+ ATPase" evidence="12">
    <location>
        <begin position="216"/>
        <end position="465"/>
    </location>
</feature>
<dbReference type="InterPro" id="IPR050534">
    <property type="entry name" value="Coronavir_polyprotein_1ab"/>
</dbReference>
<evidence type="ECO:0000256" key="2">
    <source>
        <dbReference type="ARBA" id="ARBA00022741"/>
    </source>
</evidence>
<feature type="binding site" evidence="11">
    <location>
        <begin position="224"/>
        <end position="231"/>
    </location>
    <ligand>
        <name>ATP</name>
        <dbReference type="ChEBI" id="CHEBI:30616"/>
    </ligand>
</feature>
<dbReference type="NCBIfam" id="TIGR01447">
    <property type="entry name" value="recD"/>
    <property type="match status" value="1"/>
</dbReference>
<dbReference type="CDD" id="cd17933">
    <property type="entry name" value="DEXSc_RecD-like"/>
    <property type="match status" value="1"/>
</dbReference>
<gene>
    <name evidence="11 13" type="primary">recD</name>
    <name evidence="13" type="ORF">AB6724_04910</name>
</gene>
<keyword evidence="8 11" id="KW-0238">DNA-binding</keyword>
<keyword evidence="6 11" id="KW-0269">Exonuclease</keyword>
<comment type="function">
    <text evidence="11">A helicase/nuclease that prepares dsDNA breaks (DSB) for recombinational DNA repair. Binds to DSBs and unwinds DNA via a highly rapid and processive ATP-dependent bidirectional helicase activity. Unwinds dsDNA until it encounters a Chi (crossover hotspot instigator) sequence from the 3' direction. Cuts ssDNA a few nucleotides 3' to the Chi site. The properties and activities of the enzyme are changed at Chi. The Chi-altered holoenzyme produces a long 3'-ssDNA overhang and facilitates RecA-binding to the ssDNA for homologous DNA recombination and repair. Holoenzyme degrades any linearized DNA that is unable to undergo homologous recombination. In the holoenzyme this subunit has ssDNA-dependent ATPase and 5'-3' helicase activity. When added to pre-assembled RecBC greatly stimulates nuclease activity and augments holoenzyme processivity. Negatively regulates the RecA-loading ability of RecBCD.</text>
</comment>
<dbReference type="EC" id="5.6.2.3" evidence="11"/>
<dbReference type="Gene3D" id="3.40.50.300">
    <property type="entry name" value="P-loop containing nucleotide triphosphate hydrolases"/>
    <property type="match status" value="3"/>
</dbReference>
<comment type="subunit">
    <text evidence="11">Heterotrimer of RecB, RecC and RecD. All subunits contribute to DNA-binding.</text>
</comment>
<dbReference type="CDD" id="cd18809">
    <property type="entry name" value="SF1_C_RecD"/>
    <property type="match status" value="1"/>
</dbReference>
<evidence type="ECO:0000256" key="4">
    <source>
        <dbReference type="ARBA" id="ARBA00022801"/>
    </source>
</evidence>
<evidence type="ECO:0000256" key="1">
    <source>
        <dbReference type="ARBA" id="ARBA00022722"/>
    </source>
</evidence>
<keyword evidence="14" id="KW-1185">Reference proteome</keyword>
<evidence type="ECO:0000256" key="7">
    <source>
        <dbReference type="ARBA" id="ARBA00022840"/>
    </source>
</evidence>
<dbReference type="InterPro" id="IPR027785">
    <property type="entry name" value="UvrD-like_helicase_C"/>
</dbReference>
<protein>
    <recommendedName>
        <fullName evidence="11">RecBCD enzyme subunit RecD</fullName>
        <ecNumber evidence="11">5.6.2.3</ecNumber>
    </recommendedName>
    <alternativeName>
        <fullName evidence="11">DNA 5'-3' helicase subunit RecD</fullName>
    </alternativeName>
    <alternativeName>
        <fullName evidence="11">Exonuclease V subunit RecD</fullName>
        <shortName evidence="11">ExoV subunit RecD</shortName>
    </alternativeName>
    <alternativeName>
        <fullName evidence="11">Helicase/nuclease RecBCD subunit RecD</fullName>
    </alternativeName>
</protein>
<dbReference type="InterPro" id="IPR041851">
    <property type="entry name" value="RecD_N_sf"/>
</dbReference>
<dbReference type="Pfam" id="PF13245">
    <property type="entry name" value="AAA_19"/>
    <property type="match status" value="1"/>
</dbReference>
<dbReference type="InterPro" id="IPR006344">
    <property type="entry name" value="RecD"/>
</dbReference>
<evidence type="ECO:0000256" key="9">
    <source>
        <dbReference type="ARBA" id="ARBA00023204"/>
    </source>
</evidence>
<dbReference type="InterPro" id="IPR003593">
    <property type="entry name" value="AAA+_ATPase"/>
</dbReference>